<evidence type="ECO:0000256" key="4">
    <source>
        <dbReference type="SAM" id="MobiDB-lite"/>
    </source>
</evidence>
<dbReference type="Pfam" id="PF05266">
    <property type="entry name" value="DUF724"/>
    <property type="match status" value="1"/>
</dbReference>
<feature type="region of interest" description="Disordered" evidence="4">
    <location>
        <begin position="48"/>
        <end position="69"/>
    </location>
</feature>
<comment type="caution">
    <text evidence="5">The sequence shown here is derived from an EMBL/GenBank/DDBJ whole genome shotgun (WGS) entry which is preliminary data.</text>
</comment>
<keyword evidence="6" id="KW-1185">Reference proteome</keyword>
<evidence type="ECO:0000256" key="3">
    <source>
        <dbReference type="SAM" id="Coils"/>
    </source>
</evidence>
<protein>
    <submittedName>
        <fullName evidence="5">Uncharacterized protein</fullName>
    </submittedName>
</protein>
<feature type="coiled-coil region" evidence="3">
    <location>
        <begin position="205"/>
        <end position="267"/>
    </location>
</feature>
<gene>
    <name evidence="5" type="ORF">CCACVL1_08215</name>
</gene>
<dbReference type="OrthoDB" id="1727058at2759"/>
<dbReference type="Gramene" id="OMO88759">
    <property type="protein sequence ID" value="OMO88759"/>
    <property type="gene ID" value="CCACVL1_08215"/>
</dbReference>
<keyword evidence="3" id="KW-0175">Coiled coil</keyword>
<dbReference type="EMBL" id="AWWV01008917">
    <property type="protein sequence ID" value="OMO88759.1"/>
    <property type="molecule type" value="Genomic_DNA"/>
</dbReference>
<dbReference type="STRING" id="210143.A0A1R3J1P4"/>
<dbReference type="Proteomes" id="UP000188268">
    <property type="component" value="Unassembled WGS sequence"/>
</dbReference>
<evidence type="ECO:0000313" key="5">
    <source>
        <dbReference type="EMBL" id="OMO88759.1"/>
    </source>
</evidence>
<feature type="compositionally biased region" description="Polar residues" evidence="4">
    <location>
        <begin position="55"/>
        <end position="69"/>
    </location>
</feature>
<reference evidence="5 6" key="1">
    <citation type="submission" date="2013-09" db="EMBL/GenBank/DDBJ databases">
        <title>Corchorus capsularis genome sequencing.</title>
        <authorList>
            <person name="Alam M."/>
            <person name="Haque M.S."/>
            <person name="Islam M.S."/>
            <person name="Emdad E.M."/>
            <person name="Islam M.M."/>
            <person name="Ahmed B."/>
            <person name="Halim A."/>
            <person name="Hossen Q.M.M."/>
            <person name="Hossain M.Z."/>
            <person name="Ahmed R."/>
            <person name="Khan M.M."/>
            <person name="Islam R."/>
            <person name="Rashid M.M."/>
            <person name="Khan S.A."/>
            <person name="Rahman M.S."/>
            <person name="Alam M."/>
        </authorList>
    </citation>
    <scope>NUCLEOTIDE SEQUENCE [LARGE SCALE GENOMIC DNA]</scope>
    <source>
        <strain evidence="6">cv. CVL-1</strain>
        <tissue evidence="5">Whole seedling</tissue>
    </source>
</reference>
<dbReference type="AlphaFoldDB" id="A0A1R3J1P4"/>
<sequence>MAESRPFIFGSTTDSSSAAAQSNFRWIPKPQTFKTRLSRNPDKFSDDFPKFAFTSPPQSTEPVNISPAKSSTKDFAFSTQFPTNPNETIHGKNSLNSIDSASSFVGHVEESSSLPEPKQSLILVSRILKGMPQSPHFYQLRNFSELTRKSLISGWDQVFEETVEELHSLQVVDFWVKAKELWKTMEELQSMGYNVVLLRRRLVELTEVMKEFKVAQMEIKRLKTEAENHRLESSKLESIALKLQEMAEEEKEMVEKVVIEVAKKEDELPKFDAWFAKLTKDPL</sequence>
<dbReference type="InterPro" id="IPR007930">
    <property type="entry name" value="DUF724"/>
</dbReference>
<evidence type="ECO:0000313" key="6">
    <source>
        <dbReference type="Proteomes" id="UP000188268"/>
    </source>
</evidence>
<evidence type="ECO:0000256" key="2">
    <source>
        <dbReference type="ARBA" id="ARBA00022604"/>
    </source>
</evidence>
<keyword evidence="1" id="KW-0813">Transport</keyword>
<name>A0A1R3J1P4_COCAP</name>
<accession>A0A1R3J1P4</accession>
<dbReference type="OMA" id="FRWIPKP"/>
<evidence type="ECO:0000256" key="1">
    <source>
        <dbReference type="ARBA" id="ARBA00022448"/>
    </source>
</evidence>
<feature type="region of interest" description="Disordered" evidence="4">
    <location>
        <begin position="1"/>
        <end position="21"/>
    </location>
</feature>
<organism evidence="5 6">
    <name type="scientific">Corchorus capsularis</name>
    <name type="common">Jute</name>
    <dbReference type="NCBI Taxonomy" id="210143"/>
    <lineage>
        <taxon>Eukaryota</taxon>
        <taxon>Viridiplantae</taxon>
        <taxon>Streptophyta</taxon>
        <taxon>Embryophyta</taxon>
        <taxon>Tracheophyta</taxon>
        <taxon>Spermatophyta</taxon>
        <taxon>Magnoliopsida</taxon>
        <taxon>eudicotyledons</taxon>
        <taxon>Gunneridae</taxon>
        <taxon>Pentapetalae</taxon>
        <taxon>rosids</taxon>
        <taxon>malvids</taxon>
        <taxon>Malvales</taxon>
        <taxon>Malvaceae</taxon>
        <taxon>Grewioideae</taxon>
        <taxon>Apeibeae</taxon>
        <taxon>Corchorus</taxon>
    </lineage>
</organism>
<keyword evidence="2" id="KW-0341">Growth regulation</keyword>
<proteinExistence type="predicted"/>